<comment type="function">
    <text evidence="11">E3 ubiquitin-protein ligase.</text>
</comment>
<dbReference type="EC" id="2.3.2.27" evidence="11"/>
<dbReference type="InterPro" id="IPR001841">
    <property type="entry name" value="Znf_RING"/>
</dbReference>
<keyword evidence="11" id="KW-0812">Transmembrane</keyword>
<keyword evidence="6 10" id="KW-0863">Zinc-finger</keyword>
<evidence type="ECO:0000259" key="13">
    <source>
        <dbReference type="PROSITE" id="PS50089"/>
    </source>
</evidence>
<dbReference type="GO" id="GO:0006511">
    <property type="term" value="P:ubiquitin-dependent protein catabolic process"/>
    <property type="evidence" value="ECO:0007669"/>
    <property type="project" value="UniProtKB-UniRule"/>
</dbReference>
<dbReference type="EMBL" id="CACTIH010001888">
    <property type="protein sequence ID" value="CAA2967624.1"/>
    <property type="molecule type" value="Genomic_DNA"/>
</dbReference>
<evidence type="ECO:0000256" key="7">
    <source>
        <dbReference type="ARBA" id="ARBA00022786"/>
    </source>
</evidence>
<evidence type="ECO:0000256" key="3">
    <source>
        <dbReference type="ARBA" id="ARBA00004906"/>
    </source>
</evidence>
<evidence type="ECO:0000256" key="9">
    <source>
        <dbReference type="ARBA" id="ARBA00023136"/>
    </source>
</evidence>
<keyword evidence="14" id="KW-0436">Ligase</keyword>
<keyword evidence="7 11" id="KW-0833">Ubl conjugation pathway</keyword>
<evidence type="ECO:0000256" key="12">
    <source>
        <dbReference type="SAM" id="MobiDB-lite"/>
    </source>
</evidence>
<comment type="domain">
    <text evidence="11">The RING-type zinc finger domain is responsible for E3 ligase activity.</text>
</comment>
<dbReference type="GO" id="GO:0008270">
    <property type="term" value="F:zinc ion binding"/>
    <property type="evidence" value="ECO:0007669"/>
    <property type="project" value="UniProtKB-KW"/>
</dbReference>
<keyword evidence="9 11" id="KW-0472">Membrane</keyword>
<evidence type="ECO:0000256" key="5">
    <source>
        <dbReference type="ARBA" id="ARBA00022723"/>
    </source>
</evidence>
<keyword evidence="11" id="KW-1133">Transmembrane helix</keyword>
<comment type="subcellular location">
    <subcellularLocation>
        <location evidence="2">Endomembrane system</location>
    </subcellularLocation>
    <subcellularLocation>
        <location evidence="11">Endoplasmic reticulum membrane</location>
        <topology evidence="11">Single-pass type IV membrane protein</topology>
    </subcellularLocation>
</comment>
<feature type="domain" description="RING-type" evidence="13">
    <location>
        <begin position="34"/>
        <end position="75"/>
    </location>
</feature>
<dbReference type="InterPro" id="IPR045103">
    <property type="entry name" value="RNF5/RNF185-like"/>
</dbReference>
<dbReference type="CDD" id="cd16745">
    <property type="entry name" value="RING-HC_AtRMA-like"/>
    <property type="match status" value="1"/>
</dbReference>
<dbReference type="SUPFAM" id="SSF57850">
    <property type="entry name" value="RING/U-box"/>
    <property type="match status" value="1"/>
</dbReference>
<dbReference type="Gramene" id="OE9A066235T1">
    <property type="protein sequence ID" value="OE9A066235C1"/>
    <property type="gene ID" value="OE9A066235"/>
</dbReference>
<organism evidence="14 15">
    <name type="scientific">Olea europaea subsp. europaea</name>
    <dbReference type="NCBI Taxonomy" id="158383"/>
    <lineage>
        <taxon>Eukaryota</taxon>
        <taxon>Viridiplantae</taxon>
        <taxon>Streptophyta</taxon>
        <taxon>Embryophyta</taxon>
        <taxon>Tracheophyta</taxon>
        <taxon>Spermatophyta</taxon>
        <taxon>Magnoliopsida</taxon>
        <taxon>eudicotyledons</taxon>
        <taxon>Gunneridae</taxon>
        <taxon>Pentapetalae</taxon>
        <taxon>asterids</taxon>
        <taxon>lamiids</taxon>
        <taxon>Lamiales</taxon>
        <taxon>Oleaceae</taxon>
        <taxon>Oleeae</taxon>
        <taxon>Olea</taxon>
    </lineage>
</organism>
<dbReference type="AlphaFoldDB" id="A0A8S0QMG4"/>
<comment type="catalytic activity">
    <reaction evidence="1 11">
        <text>S-ubiquitinyl-[E2 ubiquitin-conjugating enzyme]-L-cysteine + [acceptor protein]-L-lysine = [E2 ubiquitin-conjugating enzyme]-L-cysteine + N(6)-ubiquitinyl-[acceptor protein]-L-lysine.</text>
        <dbReference type="EC" id="2.3.2.27"/>
    </reaction>
</comment>
<proteinExistence type="predicted"/>
<evidence type="ECO:0000256" key="6">
    <source>
        <dbReference type="ARBA" id="ARBA00022771"/>
    </source>
</evidence>
<evidence type="ECO:0000313" key="14">
    <source>
        <dbReference type="EMBL" id="CAA2967624.1"/>
    </source>
</evidence>
<dbReference type="SMART" id="SM00184">
    <property type="entry name" value="RING"/>
    <property type="match status" value="1"/>
</dbReference>
<dbReference type="GO" id="GO:0016874">
    <property type="term" value="F:ligase activity"/>
    <property type="evidence" value="ECO:0007669"/>
    <property type="project" value="UniProtKB-KW"/>
</dbReference>
<keyword evidence="11" id="KW-0256">Endoplasmic reticulum</keyword>
<evidence type="ECO:0000256" key="1">
    <source>
        <dbReference type="ARBA" id="ARBA00000900"/>
    </source>
</evidence>
<dbReference type="OrthoDB" id="6270329at2759"/>
<dbReference type="InterPro" id="IPR013083">
    <property type="entry name" value="Znf_RING/FYVE/PHD"/>
</dbReference>
<dbReference type="GO" id="GO:0061630">
    <property type="term" value="F:ubiquitin protein ligase activity"/>
    <property type="evidence" value="ECO:0007669"/>
    <property type="project" value="UniProtKB-UniRule"/>
</dbReference>
<keyword evidence="5 11" id="KW-0479">Metal-binding</keyword>
<dbReference type="Pfam" id="PF00097">
    <property type="entry name" value="zf-C3HC4"/>
    <property type="match status" value="1"/>
</dbReference>
<dbReference type="PANTHER" id="PTHR12313">
    <property type="entry name" value="E3 UBIQUITIN-PROTEIN LIGASE RNF5-RELATED"/>
    <property type="match status" value="1"/>
</dbReference>
<protein>
    <recommendedName>
        <fullName evidence="11">E3 ubiquitin-protein ligase RMA</fullName>
        <ecNumber evidence="11">2.3.2.27</ecNumber>
    </recommendedName>
    <alternativeName>
        <fullName evidence="11">Protein RING membrane-anchor</fullName>
    </alternativeName>
    <alternativeName>
        <fullName evidence="11">RING-type E3 ubiquitin transferase RMA</fullName>
    </alternativeName>
</protein>
<dbReference type="Gene3D" id="3.30.40.10">
    <property type="entry name" value="Zinc/RING finger domain, C3HC4 (zinc finger)"/>
    <property type="match status" value="1"/>
</dbReference>
<dbReference type="InterPro" id="IPR018957">
    <property type="entry name" value="Znf_C3HC4_RING-type"/>
</dbReference>
<comment type="pathway">
    <text evidence="3 11">Protein modification; protein ubiquitination.</text>
</comment>
<evidence type="ECO:0000313" key="15">
    <source>
        <dbReference type="Proteomes" id="UP000594638"/>
    </source>
</evidence>
<dbReference type="PROSITE" id="PS50089">
    <property type="entry name" value="ZF_RING_2"/>
    <property type="match status" value="1"/>
</dbReference>
<feature type="transmembrane region" description="Helical" evidence="11">
    <location>
        <begin position="216"/>
        <end position="235"/>
    </location>
</feature>
<dbReference type="InterPro" id="IPR017907">
    <property type="entry name" value="Znf_RING_CS"/>
</dbReference>
<reference evidence="14 15" key="1">
    <citation type="submission" date="2019-12" db="EMBL/GenBank/DDBJ databases">
        <authorList>
            <person name="Alioto T."/>
            <person name="Alioto T."/>
            <person name="Gomez Garrido J."/>
        </authorList>
    </citation>
    <scope>NUCLEOTIDE SEQUENCE [LARGE SCALE GENOMIC DNA]</scope>
</reference>
<comment type="caution">
    <text evidence="14">The sequence shown here is derived from an EMBL/GenBank/DDBJ whole genome shotgun (WGS) entry which is preliminary data.</text>
</comment>
<accession>A0A8S0QMG4</accession>
<dbReference type="GO" id="GO:0005789">
    <property type="term" value="C:endoplasmic reticulum membrane"/>
    <property type="evidence" value="ECO:0007669"/>
    <property type="project" value="UniProtKB-SubCell"/>
</dbReference>
<keyword evidence="8 11" id="KW-0862">Zinc</keyword>
<sequence>MMASRLGKSTNREPPKPACSGSNNNNNDAGHFECNICFDLAQEPIVTRCGHLFCWPCLYKWLHIHSHLQECPVCKALIEEEKLVPLYGRGKNSSDPRSKSFLGIDIPHRPMGQRPETAPSPDPNANAFAQQGLGVMGGFGPIGGFAPMASPRFGNFTLSASLGGLFPSYIQVQGGFPGANMYGPGHGYPHGHFNMFHGGHTRGFHRFGNRQQRADFTLKILLLLLGFSVLMTLIWS</sequence>
<evidence type="ECO:0000256" key="11">
    <source>
        <dbReference type="RuleBase" id="RU369090"/>
    </source>
</evidence>
<evidence type="ECO:0000256" key="4">
    <source>
        <dbReference type="ARBA" id="ARBA00022679"/>
    </source>
</evidence>
<evidence type="ECO:0000256" key="8">
    <source>
        <dbReference type="ARBA" id="ARBA00022833"/>
    </source>
</evidence>
<keyword evidence="4 11" id="KW-0808">Transferase</keyword>
<dbReference type="PROSITE" id="PS00518">
    <property type="entry name" value="ZF_RING_1"/>
    <property type="match status" value="1"/>
</dbReference>
<dbReference type="Proteomes" id="UP000594638">
    <property type="component" value="Unassembled WGS sequence"/>
</dbReference>
<gene>
    <name evidence="14" type="ORF">OLEA9_A066235</name>
</gene>
<evidence type="ECO:0000256" key="2">
    <source>
        <dbReference type="ARBA" id="ARBA00004308"/>
    </source>
</evidence>
<feature type="region of interest" description="Disordered" evidence="12">
    <location>
        <begin position="1"/>
        <end position="22"/>
    </location>
</feature>
<name>A0A8S0QMG4_OLEEU</name>
<keyword evidence="15" id="KW-1185">Reference proteome</keyword>
<evidence type="ECO:0000256" key="10">
    <source>
        <dbReference type="PROSITE-ProRule" id="PRU00175"/>
    </source>
</evidence>